<dbReference type="EMBL" id="WTYL01000002">
    <property type="protein sequence ID" value="MXP44082.1"/>
    <property type="molecule type" value="Genomic_DNA"/>
</dbReference>
<feature type="transmembrane region" description="Helical" evidence="7">
    <location>
        <begin position="53"/>
        <end position="75"/>
    </location>
</feature>
<feature type="transmembrane region" description="Helical" evidence="7">
    <location>
        <begin position="314"/>
        <end position="331"/>
    </location>
</feature>
<keyword evidence="3 7" id="KW-0812">Transmembrane</keyword>
<evidence type="ECO:0000256" key="7">
    <source>
        <dbReference type="SAM" id="Phobius"/>
    </source>
</evidence>
<evidence type="ECO:0000256" key="3">
    <source>
        <dbReference type="ARBA" id="ARBA00022692"/>
    </source>
</evidence>
<comment type="caution">
    <text evidence="8">The sequence shown here is derived from an EMBL/GenBank/DDBJ whole genome shotgun (WGS) entry which is preliminary data.</text>
</comment>
<sequence length="416" mass="44220">MGATVSSSDPPAGPAAPNFVDASAGDARPGFAAGAAEPRDPASRRKAFAEQELRLISALVVILGAGLFLALPFVLSIGSVVFLPVVTAIVLMIILSPLADKLARWGLPNVFASLVALLSFFAIMLLALALILQPAVDLYDRVPAMANQAAERFGELRDQFAWIAIANEELAQLTGQSSGREVVLASPSVIEQLAFATPSVVLETLLTLLMTFFMIEARVRMRKHLLFDRTSFGTSIKAARAIREMQDRVAAYIFTVAWINGIVGVIVAGGAWAMGVEAPVMWGGLAALLNFIPYIGPLVMTALLALFGIGTAETALLGVVPALAYLGLHAVEANIVTPSILGARFTMNPVMILIALSYFSWVWGVFGALLSVPILLMLTAFFDNVGRPNLIGFIFGEPLFATNLLDLAEESPPVRS</sequence>
<evidence type="ECO:0000256" key="1">
    <source>
        <dbReference type="ARBA" id="ARBA00004141"/>
    </source>
</evidence>
<feature type="transmembrane region" description="Helical" evidence="7">
    <location>
        <begin position="193"/>
        <end position="215"/>
    </location>
</feature>
<feature type="transmembrane region" description="Helical" evidence="7">
    <location>
        <begin position="280"/>
        <end position="307"/>
    </location>
</feature>
<dbReference type="OrthoDB" id="9799225at2"/>
<keyword evidence="5 7" id="KW-0472">Membrane</keyword>
<comment type="subcellular location">
    <subcellularLocation>
        <location evidence="1">Membrane</location>
        <topology evidence="1">Multi-pass membrane protein</topology>
    </subcellularLocation>
</comment>
<feature type="transmembrane region" description="Helical" evidence="7">
    <location>
        <begin position="351"/>
        <end position="378"/>
    </location>
</feature>
<dbReference type="Proteomes" id="UP000431922">
    <property type="component" value="Unassembled WGS sequence"/>
</dbReference>
<dbReference type="PANTHER" id="PTHR21716">
    <property type="entry name" value="TRANSMEMBRANE PROTEIN"/>
    <property type="match status" value="1"/>
</dbReference>
<dbReference type="InterPro" id="IPR002549">
    <property type="entry name" value="AI-2E-like"/>
</dbReference>
<dbReference type="Pfam" id="PF01594">
    <property type="entry name" value="AI-2E_transport"/>
    <property type="match status" value="1"/>
</dbReference>
<evidence type="ECO:0000256" key="5">
    <source>
        <dbReference type="ARBA" id="ARBA00023136"/>
    </source>
</evidence>
<accession>A0A845B3C7</accession>
<evidence type="ECO:0000256" key="6">
    <source>
        <dbReference type="SAM" id="MobiDB-lite"/>
    </source>
</evidence>
<dbReference type="GO" id="GO:0055085">
    <property type="term" value="P:transmembrane transport"/>
    <property type="evidence" value="ECO:0007669"/>
    <property type="project" value="TreeGrafter"/>
</dbReference>
<comment type="similarity">
    <text evidence="2">Belongs to the autoinducer-2 exporter (AI-2E) (TC 2.A.86) family.</text>
</comment>
<gene>
    <name evidence="8" type="ORF">GRI65_06405</name>
</gene>
<evidence type="ECO:0000313" key="9">
    <source>
        <dbReference type="Proteomes" id="UP000431922"/>
    </source>
</evidence>
<protein>
    <submittedName>
        <fullName evidence="8">AI-2E family transporter</fullName>
    </submittedName>
</protein>
<name>A0A845B3C7_9SPHN</name>
<dbReference type="RefSeq" id="WP_160755728.1">
    <property type="nucleotide sequence ID" value="NZ_WTYL01000002.1"/>
</dbReference>
<feature type="compositionally biased region" description="Low complexity" evidence="6">
    <location>
        <begin position="1"/>
        <end position="10"/>
    </location>
</feature>
<dbReference type="PANTHER" id="PTHR21716:SF16">
    <property type="entry name" value="BLL1467 PROTEIN"/>
    <property type="match status" value="1"/>
</dbReference>
<evidence type="ECO:0000256" key="2">
    <source>
        <dbReference type="ARBA" id="ARBA00009773"/>
    </source>
</evidence>
<evidence type="ECO:0000256" key="4">
    <source>
        <dbReference type="ARBA" id="ARBA00022989"/>
    </source>
</evidence>
<keyword evidence="9" id="KW-1185">Reference proteome</keyword>
<evidence type="ECO:0000313" key="8">
    <source>
        <dbReference type="EMBL" id="MXP44082.1"/>
    </source>
</evidence>
<feature type="transmembrane region" description="Helical" evidence="7">
    <location>
        <begin position="249"/>
        <end position="274"/>
    </location>
</feature>
<proteinExistence type="inferred from homology"/>
<feature type="region of interest" description="Disordered" evidence="6">
    <location>
        <begin position="1"/>
        <end position="38"/>
    </location>
</feature>
<feature type="transmembrane region" description="Helical" evidence="7">
    <location>
        <begin position="81"/>
        <end position="99"/>
    </location>
</feature>
<reference evidence="8 9" key="1">
    <citation type="submission" date="2019-12" db="EMBL/GenBank/DDBJ databases">
        <title>Genomic-based taxomic classification of the family Erythrobacteraceae.</title>
        <authorList>
            <person name="Xu L."/>
        </authorList>
    </citation>
    <scope>NUCLEOTIDE SEQUENCE [LARGE SCALE GENOMIC DNA]</scope>
    <source>
        <strain evidence="8 9">KCTC 42453</strain>
    </source>
</reference>
<organism evidence="8 9">
    <name type="scientific">Allopontixanthobacter sediminis</name>
    <dbReference type="NCBI Taxonomy" id="1689985"/>
    <lineage>
        <taxon>Bacteria</taxon>
        <taxon>Pseudomonadati</taxon>
        <taxon>Pseudomonadota</taxon>
        <taxon>Alphaproteobacteria</taxon>
        <taxon>Sphingomonadales</taxon>
        <taxon>Erythrobacteraceae</taxon>
        <taxon>Allopontixanthobacter</taxon>
    </lineage>
</organism>
<keyword evidence="4 7" id="KW-1133">Transmembrane helix</keyword>
<feature type="transmembrane region" description="Helical" evidence="7">
    <location>
        <begin position="111"/>
        <end position="132"/>
    </location>
</feature>
<dbReference type="AlphaFoldDB" id="A0A845B3C7"/>
<dbReference type="GO" id="GO:0016020">
    <property type="term" value="C:membrane"/>
    <property type="evidence" value="ECO:0007669"/>
    <property type="project" value="UniProtKB-SubCell"/>
</dbReference>